<evidence type="ECO:0000256" key="3">
    <source>
        <dbReference type="ARBA" id="ARBA00022692"/>
    </source>
</evidence>
<dbReference type="PRINTS" id="PR00261">
    <property type="entry name" value="LDLRECEPTOR"/>
</dbReference>
<evidence type="ECO:0000313" key="10">
    <source>
        <dbReference type="EMBL" id="OQV17772.1"/>
    </source>
</evidence>
<evidence type="ECO:0000256" key="7">
    <source>
        <dbReference type="ARBA" id="ARBA00023157"/>
    </source>
</evidence>
<sequence length="521" mass="57246">MAHQWGATGTSLLTILVLLIGKSSVVNGGCCQSNWNFCGSTIARFCNSGQNSDYSRLAFIPSALYSCSFNEDPLFIRNCTLGCEIGISANDYCRRSSLNVPFVSVDNKSAIPRLTAVFSTSSLEPFEESDSIQPCSEGDNNFWCRYHYPATRGRCVPNWYKCNGEEDCYDGTDELNCSAKDNVTTMVPSTLSIKTPSRCSVGWFECTSGDCVPPDFRCNNNTGCLDASDELNCPPASTVVLTEASFQRRFMLDQLEESSTRRACENLNGSWCKSRFPPNPPMCLQSQSRCDGKIDCFGGFDENDCPTASSNSTTANVTEPSNWNPSGGIPSLFFSTTEKPCRDPADFWCIGRGTGESGRCVPKSWQCNGKPDCDGGTDERDCPNGDATTSVSSLAGSVIADELFMEITLAKRLSTLSLSFDGKWNTAKQVHATARHKRDTVKDRDGSAAVADIERSVCWTPNTVFYLLVDAWAPLYWDTTFFAVQHFGQFLHSWVSPILCYLATDGLRSGINRMLQCCLSY</sequence>
<protein>
    <submittedName>
        <fullName evidence="10">Low-density lipoprotein receptor-related protein 2</fullName>
    </submittedName>
</protein>
<dbReference type="Pfam" id="PF00057">
    <property type="entry name" value="Ldl_recept_a"/>
    <property type="match status" value="3"/>
</dbReference>
<dbReference type="InterPro" id="IPR023415">
    <property type="entry name" value="LDLR_class-A_CS"/>
</dbReference>
<dbReference type="InterPro" id="IPR050685">
    <property type="entry name" value="LDLR"/>
</dbReference>
<feature type="disulfide bond" evidence="8">
    <location>
        <begin position="206"/>
        <end position="224"/>
    </location>
</feature>
<dbReference type="CDD" id="cd00112">
    <property type="entry name" value="LDLa"/>
    <property type="match status" value="3"/>
</dbReference>
<feature type="signal peptide" evidence="9">
    <location>
        <begin position="1"/>
        <end position="28"/>
    </location>
</feature>
<dbReference type="PROSITE" id="PS50068">
    <property type="entry name" value="LDLRA_2"/>
    <property type="match status" value="4"/>
</dbReference>
<comment type="caution">
    <text evidence="10">The sequence shown here is derived from an EMBL/GenBank/DDBJ whole genome shotgun (WGS) entry which is preliminary data.</text>
</comment>
<evidence type="ECO:0000256" key="8">
    <source>
        <dbReference type="PROSITE-ProRule" id="PRU00124"/>
    </source>
</evidence>
<evidence type="ECO:0000313" key="11">
    <source>
        <dbReference type="Proteomes" id="UP000192578"/>
    </source>
</evidence>
<dbReference type="InterPro" id="IPR036055">
    <property type="entry name" value="LDL_receptor-like_sf"/>
</dbReference>
<keyword evidence="6" id="KW-0472">Membrane</keyword>
<dbReference type="SUPFAM" id="SSF57424">
    <property type="entry name" value="LDL receptor-like module"/>
    <property type="match status" value="4"/>
</dbReference>
<dbReference type="GO" id="GO:0005886">
    <property type="term" value="C:plasma membrane"/>
    <property type="evidence" value="ECO:0007669"/>
    <property type="project" value="TreeGrafter"/>
</dbReference>
<proteinExistence type="predicted"/>
<evidence type="ECO:0000256" key="2">
    <source>
        <dbReference type="ARBA" id="ARBA00004308"/>
    </source>
</evidence>
<dbReference type="PROSITE" id="PS01209">
    <property type="entry name" value="LDLRA_1"/>
    <property type="match status" value="2"/>
</dbReference>
<evidence type="ECO:0000256" key="4">
    <source>
        <dbReference type="ARBA" id="ARBA00022737"/>
    </source>
</evidence>
<accession>A0A1W0WRG9</accession>
<dbReference type="InterPro" id="IPR002172">
    <property type="entry name" value="LDrepeatLR_classA_rpt"/>
</dbReference>
<gene>
    <name evidence="10" type="ORF">BV898_08229</name>
</gene>
<keyword evidence="5" id="KW-1133">Transmembrane helix</keyword>
<evidence type="ECO:0000256" key="9">
    <source>
        <dbReference type="SAM" id="SignalP"/>
    </source>
</evidence>
<feature type="disulfide bond" evidence="8">
    <location>
        <begin position="290"/>
        <end position="305"/>
    </location>
</feature>
<keyword evidence="3" id="KW-0812">Transmembrane</keyword>
<dbReference type="Gene3D" id="4.10.400.10">
    <property type="entry name" value="Low-density Lipoprotein Receptor"/>
    <property type="match status" value="2"/>
</dbReference>
<dbReference type="GO" id="GO:0012505">
    <property type="term" value="C:endomembrane system"/>
    <property type="evidence" value="ECO:0007669"/>
    <property type="project" value="UniProtKB-SubCell"/>
</dbReference>
<feature type="disulfide bond" evidence="8">
    <location>
        <begin position="162"/>
        <end position="177"/>
    </location>
</feature>
<keyword evidence="10" id="KW-0449">Lipoprotein</keyword>
<evidence type="ECO:0000256" key="1">
    <source>
        <dbReference type="ARBA" id="ARBA00004167"/>
    </source>
</evidence>
<dbReference type="SMART" id="SM00192">
    <property type="entry name" value="LDLa"/>
    <property type="match status" value="4"/>
</dbReference>
<keyword evidence="11" id="KW-1185">Reference proteome</keyword>
<evidence type="ECO:0000256" key="5">
    <source>
        <dbReference type="ARBA" id="ARBA00022989"/>
    </source>
</evidence>
<evidence type="ECO:0000256" key="6">
    <source>
        <dbReference type="ARBA" id="ARBA00023136"/>
    </source>
</evidence>
<reference evidence="11" key="1">
    <citation type="submission" date="2017-01" db="EMBL/GenBank/DDBJ databases">
        <title>Comparative genomics of anhydrobiosis in the tardigrade Hypsibius dujardini.</title>
        <authorList>
            <person name="Yoshida Y."/>
            <person name="Koutsovoulos G."/>
            <person name="Laetsch D."/>
            <person name="Stevens L."/>
            <person name="Kumar S."/>
            <person name="Horikawa D."/>
            <person name="Ishino K."/>
            <person name="Komine S."/>
            <person name="Tomita M."/>
            <person name="Blaxter M."/>
            <person name="Arakawa K."/>
        </authorList>
    </citation>
    <scope>NUCLEOTIDE SEQUENCE [LARGE SCALE GENOMIC DNA]</scope>
    <source>
        <strain evidence="11">Z151</strain>
    </source>
</reference>
<name>A0A1W0WRG9_HYPEX</name>
<dbReference type="OrthoDB" id="10062665at2759"/>
<feature type="disulfide bond" evidence="8">
    <location>
        <begin position="199"/>
        <end position="211"/>
    </location>
</feature>
<keyword evidence="10" id="KW-0675">Receptor</keyword>
<dbReference type="Proteomes" id="UP000192578">
    <property type="component" value="Unassembled WGS sequence"/>
</dbReference>
<dbReference type="Gene3D" id="1.20.1070.10">
    <property type="entry name" value="Rhodopsin 7-helix transmembrane proteins"/>
    <property type="match status" value="1"/>
</dbReference>
<keyword evidence="7 8" id="KW-1015">Disulfide bond</keyword>
<dbReference type="EMBL" id="MTYJ01000057">
    <property type="protein sequence ID" value="OQV17772.1"/>
    <property type="molecule type" value="Genomic_DNA"/>
</dbReference>
<feature type="chain" id="PRO_5010731683" evidence="9">
    <location>
        <begin position="29"/>
        <end position="521"/>
    </location>
</feature>
<keyword evidence="9" id="KW-0732">Signal</keyword>
<keyword evidence="4" id="KW-0677">Repeat</keyword>
<dbReference type="AlphaFoldDB" id="A0A1W0WRG9"/>
<dbReference type="PANTHER" id="PTHR24270">
    <property type="entry name" value="LOW-DENSITY LIPOPROTEIN RECEPTOR-RELATED"/>
    <property type="match status" value="1"/>
</dbReference>
<feature type="disulfide bond" evidence="8">
    <location>
        <begin position="218"/>
        <end position="233"/>
    </location>
</feature>
<dbReference type="Gene3D" id="2.40.128.620">
    <property type="match status" value="1"/>
</dbReference>
<dbReference type="GO" id="GO:0016192">
    <property type="term" value="P:vesicle-mediated transport"/>
    <property type="evidence" value="ECO:0007669"/>
    <property type="project" value="UniProtKB-ARBA"/>
</dbReference>
<comment type="subcellular location">
    <subcellularLocation>
        <location evidence="2">Endomembrane system</location>
    </subcellularLocation>
    <subcellularLocation>
        <location evidence="1">Membrane</location>
        <topology evidence="1">Single-pass membrane protein</topology>
    </subcellularLocation>
</comment>
<feature type="disulfide bond" evidence="8">
    <location>
        <begin position="367"/>
        <end position="382"/>
    </location>
</feature>
<organism evidence="10 11">
    <name type="scientific">Hypsibius exemplaris</name>
    <name type="common">Freshwater tardigrade</name>
    <dbReference type="NCBI Taxonomy" id="2072580"/>
    <lineage>
        <taxon>Eukaryota</taxon>
        <taxon>Metazoa</taxon>
        <taxon>Ecdysozoa</taxon>
        <taxon>Tardigrada</taxon>
        <taxon>Eutardigrada</taxon>
        <taxon>Parachela</taxon>
        <taxon>Hypsibioidea</taxon>
        <taxon>Hypsibiidae</taxon>
        <taxon>Hypsibius</taxon>
    </lineage>
</organism>
<comment type="caution">
    <text evidence="8">Lacks conserved residue(s) required for the propagation of feature annotation.</text>
</comment>